<sequence length="32" mass="3498">MLTNDITSSSNRHCLALWGQQHTEGGMPAIEV</sequence>
<dbReference type="AlphaFoldDB" id="K9P5U7"/>
<gene>
    <name evidence="1" type="ordered locus">Cyagr_0736</name>
</gene>
<dbReference type="HOGENOM" id="CLU_3389015_0_0_3"/>
<organism evidence="1 2">
    <name type="scientific">Cyanobium gracile (strain ATCC 27147 / PCC 6307)</name>
    <dbReference type="NCBI Taxonomy" id="292564"/>
    <lineage>
        <taxon>Bacteria</taxon>
        <taxon>Bacillati</taxon>
        <taxon>Cyanobacteriota</taxon>
        <taxon>Cyanophyceae</taxon>
        <taxon>Synechococcales</taxon>
        <taxon>Prochlorococcaceae</taxon>
        <taxon>Cyanobium</taxon>
    </lineage>
</organism>
<evidence type="ECO:0000313" key="1">
    <source>
        <dbReference type="EMBL" id="AFY27924.1"/>
    </source>
</evidence>
<proteinExistence type="predicted"/>
<dbReference type="KEGG" id="cgc:Cyagr_0736"/>
<evidence type="ECO:0000313" key="2">
    <source>
        <dbReference type="Proteomes" id="UP000010388"/>
    </source>
</evidence>
<name>K9P5U7_CYAGP</name>
<reference evidence="2" key="1">
    <citation type="journal article" date="2013" name="Proc. Natl. Acad. Sci. U.S.A.">
        <title>Improving the coverage of the cyanobacterial phylum using diversity-driven genome sequencing.</title>
        <authorList>
            <person name="Shih P.M."/>
            <person name="Wu D."/>
            <person name="Latifi A."/>
            <person name="Axen S.D."/>
            <person name="Fewer D.P."/>
            <person name="Talla E."/>
            <person name="Calteau A."/>
            <person name="Cai F."/>
            <person name="Tandeau de Marsac N."/>
            <person name="Rippka R."/>
            <person name="Herdman M."/>
            <person name="Sivonen K."/>
            <person name="Coursin T."/>
            <person name="Laurent T."/>
            <person name="Goodwin L."/>
            <person name="Nolan M."/>
            <person name="Davenport K.W."/>
            <person name="Han C.S."/>
            <person name="Rubin E.M."/>
            <person name="Eisen J.A."/>
            <person name="Woyke T."/>
            <person name="Gugger M."/>
            <person name="Kerfeld C.A."/>
        </authorList>
    </citation>
    <scope>NUCLEOTIDE SEQUENCE [LARGE SCALE GENOMIC DNA]</scope>
    <source>
        <strain evidence="2">ATCC 27147 / PCC 6307</strain>
    </source>
</reference>
<dbReference type="Proteomes" id="UP000010388">
    <property type="component" value="Chromosome"/>
</dbReference>
<accession>K9P5U7</accession>
<protein>
    <submittedName>
        <fullName evidence="1">Uncharacterized protein</fullName>
    </submittedName>
</protein>
<dbReference type="EMBL" id="CP003495">
    <property type="protein sequence ID" value="AFY27924.1"/>
    <property type="molecule type" value="Genomic_DNA"/>
</dbReference>